<protein>
    <submittedName>
        <fullName evidence="1">Uncharacterized protein</fullName>
    </submittedName>
</protein>
<dbReference type="EMBL" id="BRLB01000001">
    <property type="protein sequence ID" value="GKX27845.1"/>
    <property type="molecule type" value="Genomic_DNA"/>
</dbReference>
<comment type="caution">
    <text evidence="1">The sequence shown here is derived from an EMBL/GenBank/DDBJ whole genome shotgun (WGS) entry which is preliminary data.</text>
</comment>
<accession>A0A9W5Y8E2</accession>
<proteinExistence type="predicted"/>
<keyword evidence="2" id="KW-1185">Reference proteome</keyword>
<gene>
    <name evidence="1" type="ORF">SH1V18_03250</name>
</gene>
<evidence type="ECO:0000313" key="1">
    <source>
        <dbReference type="EMBL" id="GKX27845.1"/>
    </source>
</evidence>
<reference evidence="1" key="1">
    <citation type="submission" date="2022-06" db="EMBL/GenBank/DDBJ databases">
        <title>Vallitalea longa sp. nov., an anaerobic bacterium isolated from marine sediment.</title>
        <authorList>
            <person name="Hirano S."/>
            <person name="Terahara T."/>
            <person name="Mori K."/>
            <person name="Hamada M."/>
            <person name="Matsumoto R."/>
            <person name="Kobayashi T."/>
        </authorList>
    </citation>
    <scope>NUCLEOTIDE SEQUENCE</scope>
    <source>
        <strain evidence="1">SH18-1</strain>
    </source>
</reference>
<dbReference type="AlphaFoldDB" id="A0A9W5Y8E2"/>
<sequence>MNNWIEIKIKKRINDNTLTLEEGMAYALKFGLLGVITKDEETSLMSMLEGMLQEE</sequence>
<dbReference type="Proteomes" id="UP001144256">
    <property type="component" value="Unassembled WGS sequence"/>
</dbReference>
<evidence type="ECO:0000313" key="2">
    <source>
        <dbReference type="Proteomes" id="UP001144256"/>
    </source>
</evidence>
<organism evidence="1 2">
    <name type="scientific">Vallitalea longa</name>
    <dbReference type="NCBI Taxonomy" id="2936439"/>
    <lineage>
        <taxon>Bacteria</taxon>
        <taxon>Bacillati</taxon>
        <taxon>Bacillota</taxon>
        <taxon>Clostridia</taxon>
        <taxon>Lachnospirales</taxon>
        <taxon>Vallitaleaceae</taxon>
        <taxon>Vallitalea</taxon>
    </lineage>
</organism>
<name>A0A9W5Y8E2_9FIRM</name>
<dbReference type="RefSeq" id="WP_281811556.1">
    <property type="nucleotide sequence ID" value="NZ_BRLB01000001.1"/>
</dbReference>